<reference evidence="2 3" key="1">
    <citation type="submission" date="2019-11" db="EMBL/GenBank/DDBJ databases">
        <title>Spirosoma endbachense sp. nov., isolated from a natural salt meadow.</title>
        <authorList>
            <person name="Rojas J."/>
            <person name="Ambika Manirajan B."/>
            <person name="Ratering S."/>
            <person name="Suarez C."/>
            <person name="Geissler-Plaum R."/>
            <person name="Schnell S."/>
        </authorList>
    </citation>
    <scope>NUCLEOTIDE SEQUENCE [LARGE SCALE GENOMIC DNA]</scope>
    <source>
        <strain evidence="2 3">I-24</strain>
    </source>
</reference>
<dbReference type="AlphaFoldDB" id="A0A6P1W7I2"/>
<dbReference type="Proteomes" id="UP000464577">
    <property type="component" value="Chromosome"/>
</dbReference>
<dbReference type="RefSeq" id="WP_162390062.1">
    <property type="nucleotide sequence ID" value="NZ_CP045997.1"/>
</dbReference>
<accession>A0A6P1W7I2</accession>
<organism evidence="2 3">
    <name type="scientific">Spirosoma endbachense</name>
    <dbReference type="NCBI Taxonomy" id="2666025"/>
    <lineage>
        <taxon>Bacteria</taxon>
        <taxon>Pseudomonadati</taxon>
        <taxon>Bacteroidota</taxon>
        <taxon>Cytophagia</taxon>
        <taxon>Cytophagales</taxon>
        <taxon>Cytophagaceae</taxon>
        <taxon>Spirosoma</taxon>
    </lineage>
</organism>
<feature type="chain" id="PRO_5027027077" description="Cytochrome c domain-containing protein" evidence="1">
    <location>
        <begin position="25"/>
        <end position="498"/>
    </location>
</feature>
<keyword evidence="3" id="KW-1185">Reference proteome</keyword>
<dbReference type="EMBL" id="CP045997">
    <property type="protein sequence ID" value="QHV99666.1"/>
    <property type="molecule type" value="Genomic_DNA"/>
</dbReference>
<name>A0A6P1W7I2_9BACT</name>
<evidence type="ECO:0000313" key="3">
    <source>
        <dbReference type="Proteomes" id="UP000464577"/>
    </source>
</evidence>
<evidence type="ECO:0000256" key="1">
    <source>
        <dbReference type="SAM" id="SignalP"/>
    </source>
</evidence>
<feature type="signal peptide" evidence="1">
    <location>
        <begin position="1"/>
        <end position="24"/>
    </location>
</feature>
<sequence length="498" mass="55467">MKKIVLTGLVVSVGLLLLQCGQSAKQETKEEGTANATMASAEMPGVPIKPVSLPDPGIPGFKFPEAETVVDKWIDGNELKNIYVHGWGIWTALNMNSGETYNGENLRVFETWLTPDDITQAIKGREVNKSLQLANMKRTRGRLHVPNQLIHAKKHRRLQTNAQIPTTEADRILAFVKYDPSAAEFTIKNTLYDSTTLQTMLNNGQTDVPDFPNTSITTKPVFQIITQDSLKNGYYKLKVWSGPPKTPIPYGPDQWPGYVYIDLSNRGKGDGSIDRDGKGPTPQTTYNVSDFVHFNLDKETARQLSEDFNLKSAREGDVAILLAMHVTSRETKRWTWQTFWWAPNADKPPLPSSSAIADSRPKQLIGPARHYAMAIAYTFINPNQPLVGGNNIGTSIYAYNPYLEAGFDESTFFREAKVMTNGKLVVNNVGVQTNCMSCHALAAFFSGEGSQEDDYIADTYLSMKDPYFTGKLKVDFLWSIRDNVGNLLPAKKEKVAQK</sequence>
<evidence type="ECO:0000313" key="2">
    <source>
        <dbReference type="EMBL" id="QHV99666.1"/>
    </source>
</evidence>
<keyword evidence="1" id="KW-0732">Signal</keyword>
<gene>
    <name evidence="2" type="ORF">GJR95_33720</name>
</gene>
<evidence type="ECO:0008006" key="4">
    <source>
        <dbReference type="Google" id="ProtNLM"/>
    </source>
</evidence>
<protein>
    <recommendedName>
        <fullName evidence="4">Cytochrome c domain-containing protein</fullName>
    </recommendedName>
</protein>
<proteinExistence type="predicted"/>
<dbReference type="KEGG" id="senf:GJR95_33720"/>